<organism evidence="21 22">
    <name type="scientific">Paracoccus aurantius</name>
    <dbReference type="NCBI Taxonomy" id="3073814"/>
    <lineage>
        <taxon>Bacteria</taxon>
        <taxon>Pseudomonadati</taxon>
        <taxon>Pseudomonadota</taxon>
        <taxon>Alphaproteobacteria</taxon>
        <taxon>Rhodobacterales</taxon>
        <taxon>Paracoccaceae</taxon>
        <taxon>Paracoccus</taxon>
    </lineage>
</organism>
<evidence type="ECO:0000256" key="2">
    <source>
        <dbReference type="ARBA" id="ARBA00019059"/>
    </source>
</evidence>
<keyword evidence="4" id="KW-0678">Repressor</keyword>
<keyword evidence="22" id="KW-1185">Reference proteome</keyword>
<evidence type="ECO:0000256" key="5">
    <source>
        <dbReference type="ARBA" id="ARBA00022553"/>
    </source>
</evidence>
<dbReference type="InterPro" id="IPR002078">
    <property type="entry name" value="Sigma_54_int"/>
</dbReference>
<keyword evidence="12" id="KW-0804">Transcription</keyword>
<proteinExistence type="predicted"/>
<dbReference type="SUPFAM" id="SSF52172">
    <property type="entry name" value="CheY-like"/>
    <property type="match status" value="1"/>
</dbReference>
<gene>
    <name evidence="21" type="ORF">RGQ15_00425</name>
</gene>
<dbReference type="SUPFAM" id="SSF46689">
    <property type="entry name" value="Homeodomain-like"/>
    <property type="match status" value="1"/>
</dbReference>
<evidence type="ECO:0000256" key="12">
    <source>
        <dbReference type="ARBA" id="ARBA00023163"/>
    </source>
</evidence>
<dbReference type="PROSITE" id="PS00688">
    <property type="entry name" value="SIGMA54_INTERACT_3"/>
    <property type="match status" value="1"/>
</dbReference>
<dbReference type="PANTHER" id="PTHR32071">
    <property type="entry name" value="TRANSCRIPTIONAL REGULATORY PROTEIN"/>
    <property type="match status" value="1"/>
</dbReference>
<feature type="compositionally biased region" description="Low complexity" evidence="18">
    <location>
        <begin position="388"/>
        <end position="406"/>
    </location>
</feature>
<accession>A0ABU2HLX9</accession>
<comment type="caution">
    <text evidence="21">The sequence shown here is derived from an EMBL/GenBank/DDBJ whole genome shotgun (WGS) entry which is preliminary data.</text>
</comment>
<evidence type="ECO:0000256" key="9">
    <source>
        <dbReference type="ARBA" id="ARBA00023015"/>
    </source>
</evidence>
<comment type="function">
    <text evidence="16">Member of the two-component regulatory system NtrB/NtrC, which controls expression of the nitrogen-regulated (ntr) genes in response to nitrogen limitation. Phosphorylated NtrC binds directly to DNA and stimulates the formation of open promoter-sigma54-RNA polymerase complexes.</text>
</comment>
<evidence type="ECO:0000256" key="3">
    <source>
        <dbReference type="ARBA" id="ARBA00022490"/>
    </source>
</evidence>
<dbReference type="Proteomes" id="UP001269144">
    <property type="component" value="Unassembled WGS sequence"/>
</dbReference>
<keyword evidence="11" id="KW-0010">Activator</keyword>
<evidence type="ECO:0000256" key="17">
    <source>
        <dbReference type="PROSITE-ProRule" id="PRU00169"/>
    </source>
</evidence>
<keyword evidence="3" id="KW-0963">Cytoplasm</keyword>
<reference evidence="22" key="1">
    <citation type="submission" date="2023-07" db="EMBL/GenBank/DDBJ databases">
        <title>Paracoccus sp. MBLB3053 whole genome sequence.</title>
        <authorList>
            <person name="Hwang C.Y."/>
            <person name="Cho E.-S."/>
            <person name="Seo M.-J."/>
        </authorList>
    </citation>
    <scope>NUCLEOTIDE SEQUENCE [LARGE SCALE GENOMIC DNA]</scope>
    <source>
        <strain evidence="22">MBLB3053</strain>
    </source>
</reference>
<dbReference type="InterPro" id="IPR009057">
    <property type="entry name" value="Homeodomain-like_sf"/>
</dbReference>
<dbReference type="Gene3D" id="3.40.50.2300">
    <property type="match status" value="1"/>
</dbReference>
<dbReference type="CDD" id="cd00009">
    <property type="entry name" value="AAA"/>
    <property type="match status" value="1"/>
</dbReference>
<keyword evidence="8" id="KW-0902">Two-component regulatory system</keyword>
<dbReference type="Pfam" id="PF14532">
    <property type="entry name" value="Sigma54_activ_2"/>
    <property type="match status" value="1"/>
</dbReference>
<dbReference type="PROSITE" id="PS50110">
    <property type="entry name" value="RESPONSE_REGULATORY"/>
    <property type="match status" value="1"/>
</dbReference>
<dbReference type="Gene3D" id="1.10.10.60">
    <property type="entry name" value="Homeodomain-like"/>
    <property type="match status" value="1"/>
</dbReference>
<dbReference type="InterPro" id="IPR003593">
    <property type="entry name" value="AAA+_ATPase"/>
</dbReference>
<dbReference type="EMBL" id="JAVQLW010000001">
    <property type="protein sequence ID" value="MDS9466041.1"/>
    <property type="molecule type" value="Genomic_DNA"/>
</dbReference>
<keyword evidence="10" id="KW-0238">DNA-binding</keyword>
<dbReference type="InterPro" id="IPR011006">
    <property type="entry name" value="CheY-like_superfamily"/>
</dbReference>
<dbReference type="InterPro" id="IPR002197">
    <property type="entry name" value="HTH_Fis"/>
</dbReference>
<sequence length="495" mass="52662">MDGTVLIADDDRTIRTVLTQALTRAGCRVHATGSLAQLLRWVEEGRGDLVITDVMMPDGNGIDMIPAIRKARPDLPVIVISAQNTIVTAIRATEAAAFDYLPKPFDLPDLMVRANQALSRRARKSDPTPTAIPSPESATDPTLPLIGHAPAMQSLFRMVARVLNADLPVMIAGEAGVGKTVVARSFHDLSDRRDAGFAVLTSADLSEDAIHRAGERASGGTLLIEDPAGFGAAAQARLIGLIEAWEVGPARNQMPRLVSTTGPEPQADVAAGRLRADLYYRLAGVTITVPPLRSRVDDIPPLARHLLARAASQGLPARSLSEGATGLIRSYAFPGNVRELENLMRRLALTAAGTEITEAEARAALQESVPVNASGASAAASSAGRPASVAPVAASPSPASSSSAGPINEPSNARLSQSVEMHLQRYFDLHGDQLPPPGLYDRILREIEKPLLEIALDATGGNQLRCADLLGINRNTLRKKLTDLNIEVTRRRKLM</sequence>
<evidence type="ECO:0000256" key="14">
    <source>
        <dbReference type="ARBA" id="ARBA00029881"/>
    </source>
</evidence>
<dbReference type="PANTHER" id="PTHR32071:SF95">
    <property type="entry name" value="DNA-BINDING TRANSCRIPTIONAL REGULATOR NTRC"/>
    <property type="match status" value="1"/>
</dbReference>
<evidence type="ECO:0000256" key="6">
    <source>
        <dbReference type="ARBA" id="ARBA00022741"/>
    </source>
</evidence>
<evidence type="ECO:0000256" key="4">
    <source>
        <dbReference type="ARBA" id="ARBA00022491"/>
    </source>
</evidence>
<dbReference type="InterPro" id="IPR027417">
    <property type="entry name" value="P-loop_NTPase"/>
</dbReference>
<dbReference type="Gene3D" id="1.10.8.60">
    <property type="match status" value="1"/>
</dbReference>
<evidence type="ECO:0000256" key="15">
    <source>
        <dbReference type="ARBA" id="ARBA00031910"/>
    </source>
</evidence>
<evidence type="ECO:0000256" key="1">
    <source>
        <dbReference type="ARBA" id="ARBA00004496"/>
    </source>
</evidence>
<dbReference type="Pfam" id="PF00072">
    <property type="entry name" value="Response_reg"/>
    <property type="match status" value="1"/>
</dbReference>
<keyword evidence="7" id="KW-0067">ATP-binding</keyword>
<evidence type="ECO:0000259" key="19">
    <source>
        <dbReference type="PROSITE" id="PS50045"/>
    </source>
</evidence>
<dbReference type="PRINTS" id="PR01590">
    <property type="entry name" value="HTHFIS"/>
</dbReference>
<dbReference type="InterPro" id="IPR058031">
    <property type="entry name" value="AAA_lid_NorR"/>
</dbReference>
<evidence type="ECO:0000256" key="7">
    <source>
        <dbReference type="ARBA" id="ARBA00022840"/>
    </source>
</evidence>
<dbReference type="Pfam" id="PF25601">
    <property type="entry name" value="AAA_lid_14"/>
    <property type="match status" value="1"/>
</dbReference>
<dbReference type="SMART" id="SM00448">
    <property type="entry name" value="REC"/>
    <property type="match status" value="1"/>
</dbReference>
<comment type="subcellular location">
    <subcellularLocation>
        <location evidence="1">Cytoplasm</location>
    </subcellularLocation>
</comment>
<dbReference type="InterPro" id="IPR025944">
    <property type="entry name" value="Sigma_54_int_dom_CS"/>
</dbReference>
<feature type="region of interest" description="Disordered" evidence="18">
    <location>
        <begin position="119"/>
        <end position="142"/>
    </location>
</feature>
<dbReference type="SMART" id="SM00382">
    <property type="entry name" value="AAA"/>
    <property type="match status" value="1"/>
</dbReference>
<evidence type="ECO:0000256" key="8">
    <source>
        <dbReference type="ARBA" id="ARBA00023012"/>
    </source>
</evidence>
<evidence type="ECO:0000256" key="11">
    <source>
        <dbReference type="ARBA" id="ARBA00023159"/>
    </source>
</evidence>
<dbReference type="Pfam" id="PF02954">
    <property type="entry name" value="HTH_8"/>
    <property type="match status" value="1"/>
</dbReference>
<evidence type="ECO:0000256" key="10">
    <source>
        <dbReference type="ARBA" id="ARBA00023125"/>
    </source>
</evidence>
<evidence type="ECO:0000259" key="20">
    <source>
        <dbReference type="PROSITE" id="PS50110"/>
    </source>
</evidence>
<keyword evidence="13" id="KW-0535">Nitrogen fixation</keyword>
<name>A0ABU2HLX9_9RHOB</name>
<feature type="region of interest" description="Disordered" evidence="18">
    <location>
        <begin position="388"/>
        <end position="411"/>
    </location>
</feature>
<feature type="domain" description="Response regulatory" evidence="20">
    <location>
        <begin position="4"/>
        <end position="118"/>
    </location>
</feature>
<dbReference type="PROSITE" id="PS50045">
    <property type="entry name" value="SIGMA54_INTERACT_4"/>
    <property type="match status" value="1"/>
</dbReference>
<dbReference type="Gene3D" id="3.40.50.300">
    <property type="entry name" value="P-loop containing nucleotide triphosphate hydrolases"/>
    <property type="match status" value="1"/>
</dbReference>
<evidence type="ECO:0000256" key="16">
    <source>
        <dbReference type="ARBA" id="ARBA00043886"/>
    </source>
</evidence>
<dbReference type="RefSeq" id="WP_311158234.1">
    <property type="nucleotide sequence ID" value="NZ_JAVQLW010000001.1"/>
</dbReference>
<feature type="domain" description="Sigma-54 factor interaction" evidence="19">
    <location>
        <begin position="145"/>
        <end position="349"/>
    </location>
</feature>
<keyword evidence="6" id="KW-0547">Nucleotide-binding</keyword>
<keyword evidence="9" id="KW-0805">Transcription regulation</keyword>
<keyword evidence="5 17" id="KW-0597">Phosphoprotein</keyword>
<evidence type="ECO:0000313" key="21">
    <source>
        <dbReference type="EMBL" id="MDS9466041.1"/>
    </source>
</evidence>
<protein>
    <recommendedName>
        <fullName evidence="2">DNA-binding transcriptional regulator NtrC</fullName>
    </recommendedName>
    <alternativeName>
        <fullName evidence="14">Nitrogen regulation protein NR(I)</fullName>
    </alternativeName>
    <alternativeName>
        <fullName evidence="15">Nitrogen regulator I</fullName>
    </alternativeName>
</protein>
<feature type="modified residue" description="4-aspartylphosphate" evidence="17">
    <location>
        <position position="53"/>
    </location>
</feature>
<evidence type="ECO:0000256" key="13">
    <source>
        <dbReference type="ARBA" id="ARBA00023231"/>
    </source>
</evidence>
<evidence type="ECO:0000313" key="22">
    <source>
        <dbReference type="Proteomes" id="UP001269144"/>
    </source>
</evidence>
<dbReference type="SUPFAM" id="SSF52540">
    <property type="entry name" value="P-loop containing nucleoside triphosphate hydrolases"/>
    <property type="match status" value="1"/>
</dbReference>
<evidence type="ECO:0000256" key="18">
    <source>
        <dbReference type="SAM" id="MobiDB-lite"/>
    </source>
</evidence>
<dbReference type="InterPro" id="IPR001789">
    <property type="entry name" value="Sig_transdc_resp-reg_receiver"/>
</dbReference>